<sequence>MEFITFLGIPQIGEQGYNWRGGGIVEEEGVSFGGYRAGALKDFDQVALVLLKEGAELRLWKSKLEFVVWVFPERWVWGGQEGEDGVGGRGVEGVNPDGRSRRGEDWGSGRDFNGGQGSGRRWWWRLWELIGIQVLTDIKAHANNIAFHLAVVFGGLRQRYPDGVLAEKAWKNWSQWRQIWSPGGQRSLCSGVTQTAATRRTGLGAKATKRALNVGRARHNGRIIKDKGGGEFVVRMVGVAEERGVIAGENSSCRSQHGIRRNLRQTKVKKGKYLQDFLLAEQGWRECGQGGFSFGGLSGHQKRIADEGCSGGRCRGKPDRQSARGLGGCAAGGPEERGGRKGSQIRVVLQRMGIGRERGGGAELWVARGVFVSIHPLYKISKEEKKDRGVKLQNDQKAELFWGCMKPKSTQHTLEKDSQLPSELVFLSTAHCSLVPRLYLPLRKGPVSPHRLRQTGTRRNGS</sequence>
<accession>A0A0L6UZG7</accession>
<dbReference type="EMBL" id="LAVV01008077">
    <property type="protein sequence ID" value="KNZ53854.1"/>
    <property type="molecule type" value="Genomic_DNA"/>
</dbReference>
<dbReference type="VEuPathDB" id="FungiDB:VP01_3117g1"/>
<reference evidence="2 3" key="1">
    <citation type="submission" date="2015-08" db="EMBL/GenBank/DDBJ databases">
        <title>Next Generation Sequencing and Analysis of the Genome of Puccinia sorghi L Schw, the Causal Agent of Maize Common Rust.</title>
        <authorList>
            <person name="Rochi L."/>
            <person name="Burguener G."/>
            <person name="Darino M."/>
            <person name="Turjanski A."/>
            <person name="Kreff E."/>
            <person name="Dieguez M.J."/>
            <person name="Sacco F."/>
        </authorList>
    </citation>
    <scope>NUCLEOTIDE SEQUENCE [LARGE SCALE GENOMIC DNA]</scope>
    <source>
        <strain evidence="2 3">RO10H11247</strain>
    </source>
</reference>
<comment type="caution">
    <text evidence="2">The sequence shown here is derived from an EMBL/GenBank/DDBJ whole genome shotgun (WGS) entry which is preliminary data.</text>
</comment>
<evidence type="ECO:0000313" key="3">
    <source>
        <dbReference type="Proteomes" id="UP000037035"/>
    </source>
</evidence>
<feature type="region of interest" description="Disordered" evidence="1">
    <location>
        <begin position="309"/>
        <end position="342"/>
    </location>
</feature>
<dbReference type="AlphaFoldDB" id="A0A0L6UZG7"/>
<proteinExistence type="predicted"/>
<feature type="compositionally biased region" description="Basic and acidic residues" evidence="1">
    <location>
        <begin position="98"/>
        <end position="108"/>
    </location>
</feature>
<feature type="region of interest" description="Disordered" evidence="1">
    <location>
        <begin position="86"/>
        <end position="113"/>
    </location>
</feature>
<evidence type="ECO:0000313" key="2">
    <source>
        <dbReference type="EMBL" id="KNZ53854.1"/>
    </source>
</evidence>
<protein>
    <submittedName>
        <fullName evidence="2">Uncharacterized protein</fullName>
    </submittedName>
</protein>
<evidence type="ECO:0000256" key="1">
    <source>
        <dbReference type="SAM" id="MobiDB-lite"/>
    </source>
</evidence>
<dbReference type="Proteomes" id="UP000037035">
    <property type="component" value="Unassembled WGS sequence"/>
</dbReference>
<name>A0A0L6UZG7_9BASI</name>
<keyword evidence="3" id="KW-1185">Reference proteome</keyword>
<gene>
    <name evidence="2" type="ORF">VP01_3117g1</name>
</gene>
<organism evidence="2 3">
    <name type="scientific">Puccinia sorghi</name>
    <dbReference type="NCBI Taxonomy" id="27349"/>
    <lineage>
        <taxon>Eukaryota</taxon>
        <taxon>Fungi</taxon>
        <taxon>Dikarya</taxon>
        <taxon>Basidiomycota</taxon>
        <taxon>Pucciniomycotina</taxon>
        <taxon>Pucciniomycetes</taxon>
        <taxon>Pucciniales</taxon>
        <taxon>Pucciniaceae</taxon>
        <taxon>Puccinia</taxon>
    </lineage>
</organism>